<dbReference type="OrthoDB" id="5242431at2"/>
<evidence type="ECO:0000256" key="2">
    <source>
        <dbReference type="ARBA" id="ARBA00023163"/>
    </source>
</evidence>
<evidence type="ECO:0000313" key="4">
    <source>
        <dbReference type="EMBL" id="CCG02868.1"/>
    </source>
</evidence>
<reference evidence="5" key="2">
    <citation type="submission" date="2012-02" db="EMBL/GenBank/DDBJ databases">
        <title>Complete genome sequence of Blastococcus saxobsidens strain DD2.</title>
        <authorList>
            <person name="Genoscope."/>
        </authorList>
    </citation>
    <scope>NUCLEOTIDE SEQUENCE [LARGE SCALE GENOMIC DNA]</scope>
    <source>
        <strain evidence="5">DD2</strain>
    </source>
</reference>
<dbReference type="RefSeq" id="WP_014375751.1">
    <property type="nucleotide sequence ID" value="NC_016943.1"/>
</dbReference>
<dbReference type="AlphaFoldDB" id="H6RQY9"/>
<evidence type="ECO:0000256" key="1">
    <source>
        <dbReference type="ARBA" id="ARBA00023015"/>
    </source>
</evidence>
<organism evidence="4 5">
    <name type="scientific">Blastococcus saxobsidens (strain DD2)</name>
    <dbReference type="NCBI Taxonomy" id="1146883"/>
    <lineage>
        <taxon>Bacteria</taxon>
        <taxon>Bacillati</taxon>
        <taxon>Actinomycetota</taxon>
        <taxon>Actinomycetes</taxon>
        <taxon>Geodermatophilales</taxon>
        <taxon>Geodermatophilaceae</taxon>
        <taxon>Blastococcus</taxon>
    </lineage>
</organism>
<dbReference type="HOGENOM" id="CLU_2803897_0_0_11"/>
<dbReference type="KEGG" id="bsd:BLASA_1954"/>
<keyword evidence="5" id="KW-1185">Reference proteome</keyword>
<reference evidence="4 5" key="1">
    <citation type="journal article" date="2012" name="J. Bacteriol.">
        <title>Genome Sequence of Blastococcus saxobsidens DD2, a Stone-Inhabiting Bacterium.</title>
        <authorList>
            <person name="Chouaia B."/>
            <person name="Crotti E."/>
            <person name="Brusetti L."/>
            <person name="Daffonchio D."/>
            <person name="Essoussi I."/>
            <person name="Nouioui I."/>
            <person name="Sbissi I."/>
            <person name="Ghodhbane-Gtari F."/>
            <person name="Gtari M."/>
            <person name="Vacherie B."/>
            <person name="Barbe V."/>
            <person name="Medigue C."/>
            <person name="Gury J."/>
            <person name="Pujic P."/>
            <person name="Normand P."/>
        </authorList>
    </citation>
    <scope>NUCLEOTIDE SEQUENCE [LARGE SCALE GENOMIC DNA]</scope>
    <source>
        <strain evidence="4 5">DD2</strain>
    </source>
</reference>
<accession>H6RQY9</accession>
<gene>
    <name evidence="4" type="ordered locus">BLASA_1954</name>
</gene>
<keyword evidence="2" id="KW-0804">Transcription</keyword>
<feature type="domain" description="Putative zinc-finger" evidence="3">
    <location>
        <begin position="10"/>
        <end position="43"/>
    </location>
</feature>
<name>H6RQY9_BLASD</name>
<dbReference type="Proteomes" id="UP000007517">
    <property type="component" value="Chromosome"/>
</dbReference>
<protein>
    <recommendedName>
        <fullName evidence="3">Putative zinc-finger domain-containing protein</fullName>
    </recommendedName>
</protein>
<keyword evidence="1" id="KW-0805">Transcription regulation</keyword>
<dbReference type="STRING" id="1146883.BLASA_1954"/>
<sequence>MRYSPRETHRELREQLGVFALGHGDAEERATVRSHLNKCAACRGELSELAKVVALLAAVGPANLRQV</sequence>
<proteinExistence type="predicted"/>
<evidence type="ECO:0000259" key="3">
    <source>
        <dbReference type="Pfam" id="PF13490"/>
    </source>
</evidence>
<evidence type="ECO:0000313" key="5">
    <source>
        <dbReference type="Proteomes" id="UP000007517"/>
    </source>
</evidence>
<dbReference type="EMBL" id="FO117623">
    <property type="protein sequence ID" value="CCG02868.1"/>
    <property type="molecule type" value="Genomic_DNA"/>
</dbReference>
<dbReference type="Pfam" id="PF13490">
    <property type="entry name" value="zf-HC2"/>
    <property type="match status" value="1"/>
</dbReference>
<dbReference type="InterPro" id="IPR027383">
    <property type="entry name" value="Znf_put"/>
</dbReference>
<dbReference type="InterPro" id="IPR041916">
    <property type="entry name" value="Anti_sigma_zinc_sf"/>
</dbReference>
<dbReference type="Gene3D" id="1.10.10.1320">
    <property type="entry name" value="Anti-sigma factor, zinc-finger domain"/>
    <property type="match status" value="1"/>
</dbReference>